<evidence type="ECO:0000313" key="1">
    <source>
        <dbReference type="EMBL" id="CAD7233329.1"/>
    </source>
</evidence>
<protein>
    <submittedName>
        <fullName evidence="1">Uncharacterized protein</fullName>
    </submittedName>
</protein>
<organism evidence="1">
    <name type="scientific">Cyprideis torosa</name>
    <dbReference type="NCBI Taxonomy" id="163714"/>
    <lineage>
        <taxon>Eukaryota</taxon>
        <taxon>Metazoa</taxon>
        <taxon>Ecdysozoa</taxon>
        <taxon>Arthropoda</taxon>
        <taxon>Crustacea</taxon>
        <taxon>Oligostraca</taxon>
        <taxon>Ostracoda</taxon>
        <taxon>Podocopa</taxon>
        <taxon>Podocopida</taxon>
        <taxon>Cytherocopina</taxon>
        <taxon>Cytheroidea</taxon>
        <taxon>Cytherideidae</taxon>
        <taxon>Cyprideis</taxon>
    </lineage>
</organism>
<accession>A0A7R8WRS5</accession>
<dbReference type="EMBL" id="OB666057">
    <property type="protein sequence ID" value="CAD7233329.1"/>
    <property type="molecule type" value="Genomic_DNA"/>
</dbReference>
<sequence length="194" mass="22626">MIAAEDFYKMHREHQTQSISKVELEDLETWFNLFVSWEVLCWSLAYSITLSTGFIAFYTLVADCFWNIYYETEKLAYIFSVLTLVAAVALWVIPSWIPEARTMYLTQNRDCPLDFDAICVKEPPFEKQCCVYNRLRLFVLVNAGLCAVMALLFGLMWARVIVDRKSTRDKVYVLYLWVMGLGPTPDWSYDEGTN</sequence>
<gene>
    <name evidence="1" type="ORF">CTOB1V02_LOCUS11152</name>
</gene>
<proteinExistence type="predicted"/>
<name>A0A7R8WRS5_9CRUS</name>
<reference evidence="1" key="1">
    <citation type="submission" date="2020-11" db="EMBL/GenBank/DDBJ databases">
        <authorList>
            <person name="Tran Van P."/>
        </authorList>
    </citation>
    <scope>NUCLEOTIDE SEQUENCE</scope>
</reference>
<dbReference type="AlphaFoldDB" id="A0A7R8WRS5"/>